<dbReference type="AlphaFoldDB" id="A0A9D1RQ68"/>
<dbReference type="Proteomes" id="UP000824190">
    <property type="component" value="Unassembled WGS sequence"/>
</dbReference>
<accession>A0A9D1RQ68</accession>
<name>A0A9D1RQ68_9CORY</name>
<dbReference type="Gene3D" id="3.20.100.30">
    <property type="entry name" value="VTC, catalytic tunnel domain"/>
    <property type="match status" value="1"/>
</dbReference>
<protein>
    <submittedName>
        <fullName evidence="2">Polyphosphate polymerase domain-containing protein</fullName>
    </submittedName>
</protein>
<dbReference type="InterPro" id="IPR042267">
    <property type="entry name" value="VTC_sf"/>
</dbReference>
<sequence length="253" mass="28627">MQTVTLDQLNSEAAMLTRIDRKYVLPATDLPEVLDRLDTEAAATRVLQIDGRTAHGYRSVYFDTPDLRSFRMAAHPRRYKFKLRTRTYLDSGESFLEFKAAGPRGVTAKSRFELTGADATAAHDDRLSPDAVAWADDLLDQVRPDHGSPVHADELTPVMWGTYHRTTYLLPDGEGRSTVDTDLTWKGVDTDRLERPGMVIVETKSGNRPSTMDRLLWRSGHRPTKISKFGTGMAALHPELPHNRWTRVLNTYF</sequence>
<dbReference type="InterPro" id="IPR033469">
    <property type="entry name" value="CYTH-like_dom_sf"/>
</dbReference>
<evidence type="ECO:0000313" key="3">
    <source>
        <dbReference type="Proteomes" id="UP000824190"/>
    </source>
</evidence>
<evidence type="ECO:0000313" key="2">
    <source>
        <dbReference type="EMBL" id="HIW91734.1"/>
    </source>
</evidence>
<reference evidence="2" key="1">
    <citation type="journal article" date="2021" name="PeerJ">
        <title>Extensive microbial diversity within the chicken gut microbiome revealed by metagenomics and culture.</title>
        <authorList>
            <person name="Gilroy R."/>
            <person name="Ravi A."/>
            <person name="Getino M."/>
            <person name="Pursley I."/>
            <person name="Horton D.L."/>
            <person name="Alikhan N.F."/>
            <person name="Baker D."/>
            <person name="Gharbi K."/>
            <person name="Hall N."/>
            <person name="Watson M."/>
            <person name="Adriaenssens E.M."/>
            <person name="Foster-Nyarko E."/>
            <person name="Jarju S."/>
            <person name="Secka A."/>
            <person name="Antonio M."/>
            <person name="Oren A."/>
            <person name="Chaudhuri R.R."/>
            <person name="La Ragione R."/>
            <person name="Hildebrand F."/>
            <person name="Pallen M.J."/>
        </authorList>
    </citation>
    <scope>NUCLEOTIDE SEQUENCE</scope>
    <source>
        <strain evidence="2">CHK32-1732</strain>
    </source>
</reference>
<organism evidence="2 3">
    <name type="scientific">Candidatus Corynebacterium avicola</name>
    <dbReference type="NCBI Taxonomy" id="2838527"/>
    <lineage>
        <taxon>Bacteria</taxon>
        <taxon>Bacillati</taxon>
        <taxon>Actinomycetota</taxon>
        <taxon>Actinomycetes</taxon>
        <taxon>Mycobacteriales</taxon>
        <taxon>Corynebacteriaceae</taxon>
        <taxon>Corynebacterium</taxon>
    </lineage>
</organism>
<gene>
    <name evidence="2" type="ORF">H9870_08750</name>
</gene>
<dbReference type="CDD" id="cd07750">
    <property type="entry name" value="PolyPPase_VTC_like"/>
    <property type="match status" value="1"/>
</dbReference>
<proteinExistence type="predicted"/>
<dbReference type="SUPFAM" id="SSF55154">
    <property type="entry name" value="CYTH-like phosphatases"/>
    <property type="match status" value="1"/>
</dbReference>
<feature type="domain" description="VTC" evidence="1">
    <location>
        <begin position="18"/>
        <end position="237"/>
    </location>
</feature>
<evidence type="ECO:0000259" key="1">
    <source>
        <dbReference type="Pfam" id="PF09359"/>
    </source>
</evidence>
<dbReference type="Pfam" id="PF09359">
    <property type="entry name" value="VTC"/>
    <property type="match status" value="1"/>
</dbReference>
<comment type="caution">
    <text evidence="2">The sequence shown here is derived from an EMBL/GenBank/DDBJ whole genome shotgun (WGS) entry which is preliminary data.</text>
</comment>
<reference evidence="2" key="2">
    <citation type="submission" date="2021-04" db="EMBL/GenBank/DDBJ databases">
        <authorList>
            <person name="Gilroy R."/>
        </authorList>
    </citation>
    <scope>NUCLEOTIDE SEQUENCE</scope>
    <source>
        <strain evidence="2">CHK32-1732</strain>
    </source>
</reference>
<dbReference type="InterPro" id="IPR018966">
    <property type="entry name" value="VTC_domain"/>
</dbReference>
<dbReference type="EMBL" id="DXGC01000075">
    <property type="protein sequence ID" value="HIW91734.1"/>
    <property type="molecule type" value="Genomic_DNA"/>
</dbReference>
<dbReference type="GO" id="GO:0006799">
    <property type="term" value="P:polyphosphate biosynthetic process"/>
    <property type="evidence" value="ECO:0007669"/>
    <property type="project" value="UniProtKB-ARBA"/>
</dbReference>